<keyword evidence="3" id="KW-1133">Transmembrane helix</keyword>
<dbReference type="AlphaFoldDB" id="A0A2N4TJ57"/>
<dbReference type="InterPro" id="IPR000160">
    <property type="entry name" value="GGDEF_dom"/>
</dbReference>
<organism evidence="5 6">
    <name type="scientific">Ralstonia pickettii</name>
    <name type="common">Burkholderia pickettii</name>
    <dbReference type="NCBI Taxonomy" id="329"/>
    <lineage>
        <taxon>Bacteria</taxon>
        <taxon>Pseudomonadati</taxon>
        <taxon>Pseudomonadota</taxon>
        <taxon>Betaproteobacteria</taxon>
        <taxon>Burkholderiales</taxon>
        <taxon>Burkholderiaceae</taxon>
        <taxon>Ralstonia</taxon>
    </lineage>
</organism>
<dbReference type="Gene3D" id="3.30.70.270">
    <property type="match status" value="1"/>
</dbReference>
<dbReference type="Pfam" id="PF00990">
    <property type="entry name" value="GGDEF"/>
    <property type="match status" value="1"/>
</dbReference>
<dbReference type="SMART" id="SM00267">
    <property type="entry name" value="GGDEF"/>
    <property type="match status" value="1"/>
</dbReference>
<dbReference type="SUPFAM" id="SSF55073">
    <property type="entry name" value="Nucleotide cyclase"/>
    <property type="match status" value="1"/>
</dbReference>
<dbReference type="InterPro" id="IPR033424">
    <property type="entry name" value="MASE4"/>
</dbReference>
<dbReference type="InterPro" id="IPR029787">
    <property type="entry name" value="Nucleotide_cyclase"/>
</dbReference>
<keyword evidence="3" id="KW-0812">Transmembrane</keyword>
<comment type="caution">
    <text evidence="5">The sequence shown here is derived from an EMBL/GenBank/DDBJ whole genome shotgun (WGS) entry which is preliminary data.</text>
</comment>
<dbReference type="InterPro" id="IPR043128">
    <property type="entry name" value="Rev_trsase/Diguanyl_cyclase"/>
</dbReference>
<dbReference type="GO" id="GO:0043709">
    <property type="term" value="P:cell adhesion involved in single-species biofilm formation"/>
    <property type="evidence" value="ECO:0007669"/>
    <property type="project" value="TreeGrafter"/>
</dbReference>
<feature type="transmembrane region" description="Helical" evidence="3">
    <location>
        <begin position="248"/>
        <end position="270"/>
    </location>
</feature>
<dbReference type="PANTHER" id="PTHR45138">
    <property type="entry name" value="REGULATORY COMPONENTS OF SENSORY TRANSDUCTION SYSTEM"/>
    <property type="match status" value="1"/>
</dbReference>
<keyword evidence="3" id="KW-0472">Membrane</keyword>
<accession>A0A2N4TJ57</accession>
<dbReference type="GO" id="GO:0005886">
    <property type="term" value="C:plasma membrane"/>
    <property type="evidence" value="ECO:0007669"/>
    <property type="project" value="TreeGrafter"/>
</dbReference>
<feature type="transmembrane region" description="Helical" evidence="3">
    <location>
        <begin position="80"/>
        <end position="98"/>
    </location>
</feature>
<dbReference type="EC" id="2.7.7.65" evidence="1"/>
<feature type="transmembrane region" description="Helical" evidence="3">
    <location>
        <begin position="118"/>
        <end position="137"/>
    </location>
</feature>
<gene>
    <name evidence="5" type="ORF">C0Q88_26080</name>
</gene>
<dbReference type="GO" id="GO:1902201">
    <property type="term" value="P:negative regulation of bacterial-type flagellum-dependent cell motility"/>
    <property type="evidence" value="ECO:0007669"/>
    <property type="project" value="TreeGrafter"/>
</dbReference>
<evidence type="ECO:0000259" key="4">
    <source>
        <dbReference type="PROSITE" id="PS50887"/>
    </source>
</evidence>
<feature type="transmembrane region" description="Helical" evidence="3">
    <location>
        <begin position="157"/>
        <end position="180"/>
    </location>
</feature>
<dbReference type="InterPro" id="IPR050469">
    <property type="entry name" value="Diguanylate_Cyclase"/>
</dbReference>
<dbReference type="Pfam" id="PF17158">
    <property type="entry name" value="MASE4"/>
    <property type="match status" value="1"/>
</dbReference>
<reference evidence="5 6" key="1">
    <citation type="submission" date="2017-12" db="EMBL/GenBank/DDBJ databases">
        <title>Draft genome sequence of Ralstonia pickettii 52.</title>
        <authorList>
            <person name="Zheng B."/>
        </authorList>
    </citation>
    <scope>NUCLEOTIDE SEQUENCE [LARGE SCALE GENOMIC DNA]</scope>
    <source>
        <strain evidence="5 6">52</strain>
    </source>
</reference>
<dbReference type="OrthoDB" id="9813903at2"/>
<dbReference type="GO" id="GO:0052621">
    <property type="term" value="F:diguanylate cyclase activity"/>
    <property type="evidence" value="ECO:0007669"/>
    <property type="project" value="UniProtKB-EC"/>
</dbReference>
<feature type="transmembrane region" description="Helical" evidence="3">
    <location>
        <begin position="20"/>
        <end position="42"/>
    </location>
</feature>
<evidence type="ECO:0000256" key="1">
    <source>
        <dbReference type="ARBA" id="ARBA00012528"/>
    </source>
</evidence>
<dbReference type="FunFam" id="3.30.70.270:FF:000001">
    <property type="entry name" value="Diguanylate cyclase domain protein"/>
    <property type="match status" value="1"/>
</dbReference>
<evidence type="ECO:0000313" key="5">
    <source>
        <dbReference type="EMBL" id="PLC39719.1"/>
    </source>
</evidence>
<sequence>MTETLQVEGASPSRHELHAAGVVSVAIIALAIASFVGARIQLPEVRSFLPIFLTMVVLFEGLTAYLLLQRARLAGTPFYGVLAGAYIFTASVAAAQLPAFPGLLSETGLFGAGPQTAVWLWTFWHSGYPLLALLAGLSRHFHKRAKPHQPVSATLRALRWTGPVAAAVIVPLCIWGTSLLPQLIQGGTYANLVHILGVPVIGANVVALIGYLSLTRLRRSVDVWVAVALVVSLADSVLTLHGGARFTLGWYAARVLSVISSAVVLAMLIAEITRLYAALIAANRRLEQQASLDGLTQIANRQAFANRWDIEWRRAEREGTPLSILMIDIDHFKQINDTFGHGRGDAYLIAVASVLSQIAARRGTDFVARYGGEEFIVLLPNTGRPGAQQVAERVRRDVEAAALPAPTMGGVVTVSVGVATDIPAQHAVADHTHGGMSARATAEVLARADMALYDAKRAGRNAVAIR</sequence>
<dbReference type="EMBL" id="PKQE01000011">
    <property type="protein sequence ID" value="PLC39719.1"/>
    <property type="molecule type" value="Genomic_DNA"/>
</dbReference>
<dbReference type="PROSITE" id="PS50887">
    <property type="entry name" value="GGDEF"/>
    <property type="match status" value="1"/>
</dbReference>
<comment type="catalytic activity">
    <reaction evidence="2">
        <text>2 GTP = 3',3'-c-di-GMP + 2 diphosphate</text>
        <dbReference type="Rhea" id="RHEA:24898"/>
        <dbReference type="ChEBI" id="CHEBI:33019"/>
        <dbReference type="ChEBI" id="CHEBI:37565"/>
        <dbReference type="ChEBI" id="CHEBI:58805"/>
        <dbReference type="EC" id="2.7.7.65"/>
    </reaction>
</comment>
<protein>
    <recommendedName>
        <fullName evidence="1">diguanylate cyclase</fullName>
        <ecNumber evidence="1">2.7.7.65</ecNumber>
    </recommendedName>
</protein>
<name>A0A2N4TJ57_RALPI</name>
<feature type="transmembrane region" description="Helical" evidence="3">
    <location>
        <begin position="192"/>
        <end position="214"/>
    </location>
</feature>
<dbReference type="RefSeq" id="WP_102067763.1">
    <property type="nucleotide sequence ID" value="NZ_PKQE01000011.1"/>
</dbReference>
<dbReference type="Proteomes" id="UP000234456">
    <property type="component" value="Unassembled WGS sequence"/>
</dbReference>
<dbReference type="CDD" id="cd01949">
    <property type="entry name" value="GGDEF"/>
    <property type="match status" value="1"/>
</dbReference>
<evidence type="ECO:0000256" key="3">
    <source>
        <dbReference type="SAM" id="Phobius"/>
    </source>
</evidence>
<feature type="transmembrane region" description="Helical" evidence="3">
    <location>
        <begin position="48"/>
        <end position="68"/>
    </location>
</feature>
<dbReference type="NCBIfam" id="TIGR00254">
    <property type="entry name" value="GGDEF"/>
    <property type="match status" value="1"/>
</dbReference>
<feature type="domain" description="GGDEF" evidence="4">
    <location>
        <begin position="320"/>
        <end position="466"/>
    </location>
</feature>
<evidence type="ECO:0000256" key="2">
    <source>
        <dbReference type="ARBA" id="ARBA00034247"/>
    </source>
</evidence>
<evidence type="ECO:0000313" key="6">
    <source>
        <dbReference type="Proteomes" id="UP000234456"/>
    </source>
</evidence>
<feature type="transmembrane region" description="Helical" evidence="3">
    <location>
        <begin position="221"/>
        <end position="242"/>
    </location>
</feature>
<dbReference type="PANTHER" id="PTHR45138:SF9">
    <property type="entry name" value="DIGUANYLATE CYCLASE DGCM-RELATED"/>
    <property type="match status" value="1"/>
</dbReference>
<proteinExistence type="predicted"/>